<dbReference type="Gene3D" id="1.25.40.10">
    <property type="entry name" value="Tetratricopeptide repeat domain"/>
    <property type="match status" value="1"/>
</dbReference>
<dbReference type="Pfam" id="PF13432">
    <property type="entry name" value="TPR_16"/>
    <property type="match status" value="1"/>
</dbReference>
<protein>
    <recommendedName>
        <fullName evidence="5">Tetratricopeptide repeat protein</fullName>
    </recommendedName>
</protein>
<dbReference type="GeneID" id="69978713"/>
<feature type="coiled-coil region" evidence="1">
    <location>
        <begin position="403"/>
        <end position="466"/>
    </location>
</feature>
<proteinExistence type="predicted"/>
<accession>A0A0F5IQ85</accession>
<evidence type="ECO:0000313" key="4">
    <source>
        <dbReference type="Proteomes" id="UP000033047"/>
    </source>
</evidence>
<name>A0A0F5IQ85_9BACT</name>
<keyword evidence="1" id="KW-0175">Coiled coil</keyword>
<dbReference type="Proteomes" id="UP000033047">
    <property type="component" value="Unassembled WGS sequence"/>
</dbReference>
<keyword evidence="2" id="KW-0732">Signal</keyword>
<dbReference type="SUPFAM" id="SSF48452">
    <property type="entry name" value="TPR-like"/>
    <property type="match status" value="1"/>
</dbReference>
<dbReference type="RefSeq" id="WP_046147732.1">
    <property type="nucleotide sequence ID" value="NZ_KQ033914.1"/>
</dbReference>
<dbReference type="InterPro" id="IPR011990">
    <property type="entry name" value="TPR-like_helical_dom_sf"/>
</dbReference>
<dbReference type="STRING" id="927665.HMPREF1535_04697"/>
<dbReference type="InterPro" id="IPR011659">
    <property type="entry name" value="WD40"/>
</dbReference>
<reference evidence="3 4" key="1">
    <citation type="submission" date="2013-04" db="EMBL/GenBank/DDBJ databases">
        <title>The Genome Sequence of Parabacteroides goldsteinii DSM 19448.</title>
        <authorList>
            <consortium name="The Broad Institute Genomics Platform"/>
            <person name="Earl A."/>
            <person name="Ward D."/>
            <person name="Feldgarden M."/>
            <person name="Gevers D."/>
            <person name="Martens E."/>
            <person name="Sakamoto M."/>
            <person name="Benno Y."/>
            <person name="Song Y."/>
            <person name="Liu C."/>
            <person name="Lee J."/>
            <person name="Bolanos M."/>
            <person name="Vaisanen M.L."/>
            <person name="Finegold S.M."/>
            <person name="Walker B."/>
            <person name="Young S."/>
            <person name="Zeng Q."/>
            <person name="Gargeya S."/>
            <person name="Fitzgerald M."/>
            <person name="Haas B."/>
            <person name="Abouelleil A."/>
            <person name="Allen A.W."/>
            <person name="Alvarado L."/>
            <person name="Arachchi H.M."/>
            <person name="Berlin A.M."/>
            <person name="Chapman S.B."/>
            <person name="Gainer-Dewar J."/>
            <person name="Goldberg J."/>
            <person name="Griggs A."/>
            <person name="Gujja S."/>
            <person name="Hansen M."/>
            <person name="Howarth C."/>
            <person name="Imamovic A."/>
            <person name="Ireland A."/>
            <person name="Larimer J."/>
            <person name="McCowan C."/>
            <person name="Murphy C."/>
            <person name="Pearson M."/>
            <person name="Poon T.W."/>
            <person name="Priest M."/>
            <person name="Roberts A."/>
            <person name="Saif S."/>
            <person name="Shea T."/>
            <person name="Sisk P."/>
            <person name="Sykes S."/>
            <person name="Wortman J."/>
            <person name="Nusbaum C."/>
            <person name="Birren B."/>
        </authorList>
    </citation>
    <scope>NUCLEOTIDE SEQUENCE [LARGE SCALE GENOMIC DNA]</scope>
    <source>
        <strain evidence="3 4">DSM 19448</strain>
    </source>
</reference>
<feature type="signal peptide" evidence="2">
    <location>
        <begin position="1"/>
        <end position="25"/>
    </location>
</feature>
<dbReference type="EMBL" id="AQHV01000026">
    <property type="protein sequence ID" value="KKB47287.1"/>
    <property type="molecule type" value="Genomic_DNA"/>
</dbReference>
<evidence type="ECO:0000256" key="2">
    <source>
        <dbReference type="SAM" id="SignalP"/>
    </source>
</evidence>
<sequence length="479" mass="55272">MSRLSKKLFYTIGITFLCCSLQAQSLDQAKKLYNEGQYAEAKPAFEKLVKQAPSNSSYNHWYGVCCYETGDLAGAEKHLKVAVKRKVQEAYRYLSDVYYQTYRFDEAAEMMEEYIDLLTKKKQDTQAFEEKLSLAENAHRMMEKTEDVQIIDSIVVDKDDFLAAYTLSEESGTLTSFKDFFQTNEPVSSTVYMNQKGDKIYYAHATDNDRYCLFTQSRLMDKWGDEKQLPMNINSNDDDNYPFVLSDGVTIYYASKGNGSLGGYDLFVTRYNINSDTYLAPEQLSMPFNSPFNDYMMVYDETKELGWFVSDRFQPEDKVCVYLFIPNNEHSRVESEDIEMKRARAAITSIQDSWKPGSDYSNLVELAHKEIPYGEAKIEKDFEFVINNSLVYYKLDDIKSPEAKSYYGKVVSLNKQIKELNDKLADLRASYSSGNSAKKEQLKPAILEAEEQLNSLLDQPEELEKKARNTEINYLKSNR</sequence>
<dbReference type="PATRIC" id="fig|927665.4.peg.4817"/>
<dbReference type="AlphaFoldDB" id="A0A0F5IQ85"/>
<evidence type="ECO:0000313" key="3">
    <source>
        <dbReference type="EMBL" id="KKB47287.1"/>
    </source>
</evidence>
<dbReference type="HOGENOM" id="CLU_045791_0_0_10"/>
<comment type="caution">
    <text evidence="3">The sequence shown here is derived from an EMBL/GenBank/DDBJ whole genome shotgun (WGS) entry which is preliminary data.</text>
</comment>
<evidence type="ECO:0008006" key="5">
    <source>
        <dbReference type="Google" id="ProtNLM"/>
    </source>
</evidence>
<dbReference type="Pfam" id="PF07676">
    <property type="entry name" value="PD40"/>
    <property type="match status" value="1"/>
</dbReference>
<feature type="chain" id="PRO_5002487860" description="Tetratricopeptide repeat protein" evidence="2">
    <location>
        <begin position="26"/>
        <end position="479"/>
    </location>
</feature>
<gene>
    <name evidence="3" type="ORF">HMPREF1535_04697</name>
</gene>
<organism evidence="3 4">
    <name type="scientific">Parabacteroides goldsteinii DSM 19448 = WAL 12034</name>
    <dbReference type="NCBI Taxonomy" id="927665"/>
    <lineage>
        <taxon>Bacteria</taxon>
        <taxon>Pseudomonadati</taxon>
        <taxon>Bacteroidota</taxon>
        <taxon>Bacteroidia</taxon>
        <taxon>Bacteroidales</taxon>
        <taxon>Tannerellaceae</taxon>
        <taxon>Parabacteroides</taxon>
    </lineage>
</organism>
<evidence type="ECO:0000256" key="1">
    <source>
        <dbReference type="SAM" id="Coils"/>
    </source>
</evidence>